<protein>
    <submittedName>
        <fullName evidence="1">(apollo) hypothetical protein</fullName>
    </submittedName>
</protein>
<evidence type="ECO:0000313" key="2">
    <source>
        <dbReference type="Proteomes" id="UP000691718"/>
    </source>
</evidence>
<gene>
    <name evidence="1" type="ORF">PAPOLLO_LOCUS18174</name>
</gene>
<comment type="caution">
    <text evidence="1">The sequence shown here is derived from an EMBL/GenBank/DDBJ whole genome shotgun (WGS) entry which is preliminary data.</text>
</comment>
<dbReference type="OrthoDB" id="7490061at2759"/>
<evidence type="ECO:0000313" key="1">
    <source>
        <dbReference type="EMBL" id="CAG5024565.1"/>
    </source>
</evidence>
<dbReference type="EMBL" id="CAJQZP010001163">
    <property type="protein sequence ID" value="CAG5024565.1"/>
    <property type="molecule type" value="Genomic_DNA"/>
</dbReference>
<organism evidence="1 2">
    <name type="scientific">Parnassius apollo</name>
    <name type="common">Apollo butterfly</name>
    <name type="synonym">Papilio apollo</name>
    <dbReference type="NCBI Taxonomy" id="110799"/>
    <lineage>
        <taxon>Eukaryota</taxon>
        <taxon>Metazoa</taxon>
        <taxon>Ecdysozoa</taxon>
        <taxon>Arthropoda</taxon>
        <taxon>Hexapoda</taxon>
        <taxon>Insecta</taxon>
        <taxon>Pterygota</taxon>
        <taxon>Neoptera</taxon>
        <taxon>Endopterygota</taxon>
        <taxon>Lepidoptera</taxon>
        <taxon>Glossata</taxon>
        <taxon>Ditrysia</taxon>
        <taxon>Papilionoidea</taxon>
        <taxon>Papilionidae</taxon>
        <taxon>Parnassiinae</taxon>
        <taxon>Parnassini</taxon>
        <taxon>Parnassius</taxon>
        <taxon>Parnassius</taxon>
    </lineage>
</organism>
<keyword evidence="2" id="KW-1185">Reference proteome</keyword>
<name>A0A8S3XGS7_PARAO</name>
<sequence length="106" mass="12332">MTYQYSYLIDSNLNLDYNLTIFHKRTGQINDYGMQIIFKDVADLLKNIEEYQEEDCGKIVVNSANDLKTSEIVSKKEETLPINNYLLSKQETEPITKSSIPDKTFR</sequence>
<dbReference type="Proteomes" id="UP000691718">
    <property type="component" value="Unassembled WGS sequence"/>
</dbReference>
<reference evidence="1" key="1">
    <citation type="submission" date="2021-04" db="EMBL/GenBank/DDBJ databases">
        <authorList>
            <person name="Tunstrom K."/>
        </authorList>
    </citation>
    <scope>NUCLEOTIDE SEQUENCE</scope>
</reference>
<accession>A0A8S3XGS7</accession>
<dbReference type="AlphaFoldDB" id="A0A8S3XGS7"/>
<proteinExistence type="predicted"/>